<comment type="cofactor">
    <cofactor evidence="1">
        <name>Fe(2+)</name>
        <dbReference type="ChEBI" id="CHEBI:29033"/>
    </cofactor>
</comment>
<dbReference type="EMBL" id="JAQQWM010000009">
    <property type="protein sequence ID" value="KAK8047984.1"/>
    <property type="molecule type" value="Genomic_DNA"/>
</dbReference>
<feature type="compositionally biased region" description="Basic and acidic residues" evidence="6">
    <location>
        <begin position="601"/>
        <end position="614"/>
    </location>
</feature>
<name>A0ABR1TMU4_9PEZI</name>
<evidence type="ECO:0000256" key="2">
    <source>
        <dbReference type="ARBA" id="ARBA00022723"/>
    </source>
</evidence>
<gene>
    <name evidence="8" type="ORF">PG996_016048</name>
</gene>
<keyword evidence="5" id="KW-0408">Iron</keyword>
<accession>A0ABR1TMU4</accession>
<feature type="compositionally biased region" description="Acidic residues" evidence="6">
    <location>
        <begin position="615"/>
        <end position="624"/>
    </location>
</feature>
<evidence type="ECO:0000256" key="4">
    <source>
        <dbReference type="ARBA" id="ARBA00023002"/>
    </source>
</evidence>
<evidence type="ECO:0000256" key="5">
    <source>
        <dbReference type="ARBA" id="ARBA00023004"/>
    </source>
</evidence>
<proteinExistence type="predicted"/>
<dbReference type="Pfam" id="PF12851">
    <property type="entry name" value="Tet_JBP"/>
    <property type="match status" value="1"/>
</dbReference>
<evidence type="ECO:0000256" key="6">
    <source>
        <dbReference type="SAM" id="MobiDB-lite"/>
    </source>
</evidence>
<evidence type="ECO:0000313" key="8">
    <source>
        <dbReference type="EMBL" id="KAK8047984.1"/>
    </source>
</evidence>
<reference evidence="8 9" key="1">
    <citation type="submission" date="2023-01" db="EMBL/GenBank/DDBJ databases">
        <title>Analysis of 21 Apiospora genomes using comparative genomics revels a genus with tremendous synthesis potential of carbohydrate active enzymes and secondary metabolites.</title>
        <authorList>
            <person name="Sorensen T."/>
        </authorList>
    </citation>
    <scope>NUCLEOTIDE SEQUENCE [LARGE SCALE GENOMIC DNA]</scope>
    <source>
        <strain evidence="8 9">CBS 83171</strain>
    </source>
</reference>
<feature type="domain" description="2OGFeDO JBP1/TET oxygenase" evidence="7">
    <location>
        <begin position="446"/>
        <end position="560"/>
    </location>
</feature>
<protein>
    <recommendedName>
        <fullName evidence="7">2OGFeDO JBP1/TET oxygenase domain-containing protein</fullName>
    </recommendedName>
</protein>
<feature type="region of interest" description="Disordered" evidence="6">
    <location>
        <begin position="653"/>
        <end position="672"/>
    </location>
</feature>
<dbReference type="Proteomes" id="UP001446871">
    <property type="component" value="Unassembled WGS sequence"/>
</dbReference>
<evidence type="ECO:0000256" key="3">
    <source>
        <dbReference type="ARBA" id="ARBA00022964"/>
    </source>
</evidence>
<evidence type="ECO:0000256" key="1">
    <source>
        <dbReference type="ARBA" id="ARBA00001954"/>
    </source>
</evidence>
<dbReference type="InterPro" id="IPR024779">
    <property type="entry name" value="2OGFeDO_JBP1/TET_oxygenase_dom"/>
</dbReference>
<feature type="region of interest" description="Disordered" evidence="6">
    <location>
        <begin position="585"/>
        <end position="639"/>
    </location>
</feature>
<evidence type="ECO:0000313" key="9">
    <source>
        <dbReference type="Proteomes" id="UP001446871"/>
    </source>
</evidence>
<dbReference type="Gene3D" id="3.60.130.30">
    <property type="match status" value="1"/>
</dbReference>
<keyword evidence="9" id="KW-1185">Reference proteome</keyword>
<comment type="caution">
    <text evidence="8">The sequence shown here is derived from an EMBL/GenBank/DDBJ whole genome shotgun (WGS) entry which is preliminary data.</text>
</comment>
<keyword evidence="3" id="KW-0223">Dioxygenase</keyword>
<keyword evidence="4" id="KW-0560">Oxidoreductase</keyword>
<organism evidence="8 9">
    <name type="scientific">Apiospora saccharicola</name>
    <dbReference type="NCBI Taxonomy" id="335842"/>
    <lineage>
        <taxon>Eukaryota</taxon>
        <taxon>Fungi</taxon>
        <taxon>Dikarya</taxon>
        <taxon>Ascomycota</taxon>
        <taxon>Pezizomycotina</taxon>
        <taxon>Sordariomycetes</taxon>
        <taxon>Xylariomycetidae</taxon>
        <taxon>Amphisphaeriales</taxon>
        <taxon>Apiosporaceae</taxon>
        <taxon>Apiospora</taxon>
    </lineage>
</organism>
<keyword evidence="2" id="KW-0479">Metal-binding</keyword>
<evidence type="ECO:0000259" key="7">
    <source>
        <dbReference type="Pfam" id="PF12851"/>
    </source>
</evidence>
<sequence length="672" mass="75579">MPYQKSEAPPGTPDELTVEYLLNKRNDTKEWRQTIKTLDELDDKEKSATGLVRLNKRCTRIPGDPYGVYSAWAGNVGHSDDERMVMNTTHPFFSPHSSQISASPLLESLRRDAIQRFLANVPTTEAVELATESADPETLDVLRDNREETIVNFRLKSLSVRLMHCKDVDMDLNEPFLTTRRFRSAQDAAKMAFDEDPMTVPIQQIVMARRVLRVEGSLRAALAVADQSNKKAQRKFLEGLRSDAREEFWLDWSPSERDALRQTVNQPNSANVERLLVAIRGGWSPAWNSKRYNPDFFQHYLEDSISARSVWQLVDVDLLVVTDCRRRVIFANLERAAQLLFGEDLAGKLAETIDMWSFFTPMPLPETTRHVVDHYVRRLHPELDIAKATVENLHRAKMAVAHYGCWSSCGDPHGKHVVRTYDARFVRSVNAEEYPQLVFPEFGRSVFGHCTEIVRFLVQNAAPEHYSLCRAVYDQLSPDVRLATTKEDFLSLFALGINGYTQRHTDSGDMVGGYAGLITLGSYTGGNLCIPDLGIKVPYAPGACTILRGDKMEHLVTDYSGPRYFVIGTNHEAVKRWAVRRMPGYQDEPGTESAAEAGPGGDKEAAGAEVVVRDEFDDPDEELVEFPPKTPCVNTGCDWDEDEVADHEWTNEELHGAAALPPYDRSGGDVGQ</sequence>